<name>A0A8S3I3E1_9BILA</name>
<dbReference type="AlphaFoldDB" id="A0A8S3I3E1"/>
<gene>
    <name evidence="3" type="ORF">SMN809_LOCUS72647</name>
</gene>
<reference evidence="3" key="1">
    <citation type="submission" date="2021-02" db="EMBL/GenBank/DDBJ databases">
        <authorList>
            <person name="Nowell W R."/>
        </authorList>
    </citation>
    <scope>NUCLEOTIDE SEQUENCE</scope>
</reference>
<sequence length="134" mass="14854">MANLWSLSMLYLSNSKLTTLPVAIGKIKSLTCINLDNSTNICSIQSINGLPNLHMLSTLNCGITNILLNLPNICYLDMSNNRLTNLVGIKTLAQIQQIKEFASLRINNNTLADLPSVIYNITALVYLDIRNNLF</sequence>
<evidence type="ECO:0000256" key="2">
    <source>
        <dbReference type="ARBA" id="ARBA00022737"/>
    </source>
</evidence>
<accession>A0A8S3I3E1</accession>
<dbReference type="GO" id="GO:0005737">
    <property type="term" value="C:cytoplasm"/>
    <property type="evidence" value="ECO:0007669"/>
    <property type="project" value="TreeGrafter"/>
</dbReference>
<dbReference type="EMBL" id="CAJOBI010326138">
    <property type="protein sequence ID" value="CAF5192178.1"/>
    <property type="molecule type" value="Genomic_DNA"/>
</dbReference>
<keyword evidence="1" id="KW-0433">Leucine-rich repeat</keyword>
<dbReference type="PANTHER" id="PTHR48051">
    <property type="match status" value="1"/>
</dbReference>
<organism evidence="3 4">
    <name type="scientific">Rotaria magnacalcarata</name>
    <dbReference type="NCBI Taxonomy" id="392030"/>
    <lineage>
        <taxon>Eukaryota</taxon>
        <taxon>Metazoa</taxon>
        <taxon>Spiralia</taxon>
        <taxon>Gnathifera</taxon>
        <taxon>Rotifera</taxon>
        <taxon>Eurotatoria</taxon>
        <taxon>Bdelloidea</taxon>
        <taxon>Philodinida</taxon>
        <taxon>Philodinidae</taxon>
        <taxon>Rotaria</taxon>
    </lineage>
</organism>
<evidence type="ECO:0000313" key="4">
    <source>
        <dbReference type="Proteomes" id="UP000676336"/>
    </source>
</evidence>
<dbReference type="InterPro" id="IPR001611">
    <property type="entry name" value="Leu-rich_rpt"/>
</dbReference>
<protein>
    <submittedName>
        <fullName evidence="3">Uncharacterized protein</fullName>
    </submittedName>
</protein>
<dbReference type="PROSITE" id="PS51450">
    <property type="entry name" value="LRR"/>
    <property type="match status" value="1"/>
</dbReference>
<feature type="non-terminal residue" evidence="3">
    <location>
        <position position="1"/>
    </location>
</feature>
<dbReference type="PANTHER" id="PTHR48051:SF33">
    <property type="entry name" value="NON-SPECIFIC SERINE_THREONINE PROTEIN KINASE"/>
    <property type="match status" value="1"/>
</dbReference>
<proteinExistence type="predicted"/>
<evidence type="ECO:0000256" key="1">
    <source>
        <dbReference type="ARBA" id="ARBA00022614"/>
    </source>
</evidence>
<evidence type="ECO:0000313" key="3">
    <source>
        <dbReference type="EMBL" id="CAF5192178.1"/>
    </source>
</evidence>
<dbReference type="InterPro" id="IPR050216">
    <property type="entry name" value="LRR_domain-containing"/>
</dbReference>
<comment type="caution">
    <text evidence="3">The sequence shown here is derived from an EMBL/GenBank/DDBJ whole genome shotgun (WGS) entry which is preliminary data.</text>
</comment>
<dbReference type="Gene3D" id="3.80.10.10">
    <property type="entry name" value="Ribonuclease Inhibitor"/>
    <property type="match status" value="1"/>
</dbReference>
<dbReference type="SUPFAM" id="SSF52058">
    <property type="entry name" value="L domain-like"/>
    <property type="match status" value="1"/>
</dbReference>
<dbReference type="Proteomes" id="UP000676336">
    <property type="component" value="Unassembled WGS sequence"/>
</dbReference>
<keyword evidence="2" id="KW-0677">Repeat</keyword>
<dbReference type="InterPro" id="IPR032675">
    <property type="entry name" value="LRR_dom_sf"/>
</dbReference>